<keyword evidence="6 9" id="KW-0119">Carbohydrate metabolism</keyword>
<comment type="caution">
    <text evidence="14">The sequence shown here is derived from an EMBL/GenBank/DDBJ whole genome shotgun (WGS) entry which is preliminary data.</text>
</comment>
<dbReference type="NCBIfam" id="TIGR01656">
    <property type="entry name" value="Histidinol-ppas"/>
    <property type="match status" value="1"/>
</dbReference>
<feature type="binding site" evidence="13">
    <location>
        <position position="106"/>
    </location>
    <ligand>
        <name>Zn(2+)</name>
        <dbReference type="ChEBI" id="CHEBI:29105"/>
    </ligand>
</feature>
<dbReference type="Proteomes" id="UP000070617">
    <property type="component" value="Unassembled WGS sequence"/>
</dbReference>
<dbReference type="GO" id="GO:0016791">
    <property type="term" value="F:phosphatase activity"/>
    <property type="evidence" value="ECO:0007669"/>
    <property type="project" value="InterPro"/>
</dbReference>
<dbReference type="GO" id="GO:0046872">
    <property type="term" value="F:metal ion binding"/>
    <property type="evidence" value="ECO:0007669"/>
    <property type="project" value="UniProtKB-KW"/>
</dbReference>
<name>A0A133NH93_9FUSO</name>
<feature type="binding site" evidence="13">
    <location>
        <position position="10"/>
    </location>
    <ligand>
        <name>Mg(2+)</name>
        <dbReference type="ChEBI" id="CHEBI:18420"/>
    </ligand>
</feature>
<dbReference type="InterPro" id="IPR004446">
    <property type="entry name" value="Heptose_bisP_phosphatase"/>
</dbReference>
<keyword evidence="2 9" id="KW-0963">Cytoplasm</keyword>
<evidence type="ECO:0000256" key="3">
    <source>
        <dbReference type="ARBA" id="ARBA00022723"/>
    </source>
</evidence>
<evidence type="ECO:0000256" key="2">
    <source>
        <dbReference type="ARBA" id="ARBA00022490"/>
    </source>
</evidence>
<dbReference type="InterPro" id="IPR006549">
    <property type="entry name" value="HAD-SF_hydro_IIIA"/>
</dbReference>
<dbReference type="EMBL" id="LRPX01000024">
    <property type="protein sequence ID" value="KXA15643.1"/>
    <property type="molecule type" value="Genomic_DNA"/>
</dbReference>
<dbReference type="PANTHER" id="PTHR42891:SF1">
    <property type="entry name" value="D-GLYCERO-BETA-D-MANNO-HEPTOSE-1,7-BISPHOSPHATE 7-PHOSPHATASE"/>
    <property type="match status" value="1"/>
</dbReference>
<evidence type="ECO:0000256" key="6">
    <source>
        <dbReference type="ARBA" id="ARBA00023277"/>
    </source>
</evidence>
<feature type="binding site" evidence="11">
    <location>
        <begin position="8"/>
        <end position="10"/>
    </location>
    <ligand>
        <name>substrate</name>
    </ligand>
</feature>
<evidence type="ECO:0000256" key="10">
    <source>
        <dbReference type="PIRSR" id="PIRSR004682-1"/>
    </source>
</evidence>
<comment type="subcellular location">
    <subcellularLocation>
        <location evidence="1 9">Cytoplasm</location>
    </subcellularLocation>
</comment>
<dbReference type="SUPFAM" id="SSF56784">
    <property type="entry name" value="HAD-like"/>
    <property type="match status" value="1"/>
</dbReference>
<dbReference type="CDD" id="cd07503">
    <property type="entry name" value="HAD_HisB-N"/>
    <property type="match status" value="1"/>
</dbReference>
<dbReference type="GO" id="GO:0005975">
    <property type="term" value="P:carbohydrate metabolic process"/>
    <property type="evidence" value="ECO:0007669"/>
    <property type="project" value="InterPro"/>
</dbReference>
<evidence type="ECO:0000256" key="7">
    <source>
        <dbReference type="ARBA" id="ARBA00031828"/>
    </source>
</evidence>
<accession>A0A133NH93</accession>
<dbReference type="PANTHER" id="PTHR42891">
    <property type="entry name" value="D-GLYCERO-BETA-D-MANNO-HEPTOSE-1,7-BISPHOSPHATE 7-PHOSPHATASE"/>
    <property type="match status" value="1"/>
</dbReference>
<feature type="binding site" evidence="13">
    <location>
        <position position="134"/>
    </location>
    <ligand>
        <name>Mg(2+)</name>
        <dbReference type="ChEBI" id="CHEBI:18420"/>
    </ligand>
</feature>
<evidence type="ECO:0000256" key="4">
    <source>
        <dbReference type="ARBA" id="ARBA00022801"/>
    </source>
</evidence>
<dbReference type="Pfam" id="PF13242">
    <property type="entry name" value="Hydrolase_like"/>
    <property type="match status" value="1"/>
</dbReference>
<feature type="binding site" evidence="11">
    <location>
        <begin position="50"/>
        <end position="53"/>
    </location>
    <ligand>
        <name>substrate</name>
    </ligand>
</feature>
<feature type="active site" description="Nucleophile" evidence="10">
    <location>
        <position position="8"/>
    </location>
</feature>
<organism evidence="14 15">
    <name type="scientific">Fusobacterium equinum</name>
    <dbReference type="NCBI Taxonomy" id="134605"/>
    <lineage>
        <taxon>Bacteria</taxon>
        <taxon>Fusobacteriati</taxon>
        <taxon>Fusobacteriota</taxon>
        <taxon>Fusobacteriia</taxon>
        <taxon>Fusobacteriales</taxon>
        <taxon>Fusobacteriaceae</taxon>
        <taxon>Fusobacterium</taxon>
    </lineage>
</organism>
<reference evidence="15" key="1">
    <citation type="submission" date="2016-01" db="EMBL/GenBank/DDBJ databases">
        <authorList>
            <person name="Mitreva M."/>
            <person name="Pepin K.H."/>
            <person name="Mihindukulasuriya K.A."/>
            <person name="Fulton R."/>
            <person name="Fronick C."/>
            <person name="O'Laughlin M."/>
            <person name="Miner T."/>
            <person name="Herter B."/>
            <person name="Rosa B.A."/>
            <person name="Cordes M."/>
            <person name="Tomlinson C."/>
            <person name="Wollam A."/>
            <person name="Palsikar V.B."/>
            <person name="Mardis E.R."/>
            <person name="Wilson R.K."/>
        </authorList>
    </citation>
    <scope>NUCLEOTIDE SEQUENCE [LARGE SCALE GENOMIC DNA]</scope>
    <source>
        <strain evidence="15">CMW8396</strain>
    </source>
</reference>
<dbReference type="NCBIfam" id="NF006506">
    <property type="entry name" value="PRK08942.1"/>
    <property type="match status" value="1"/>
</dbReference>
<feature type="binding site" evidence="13">
    <location>
        <position position="91"/>
    </location>
    <ligand>
        <name>Zn(2+)</name>
        <dbReference type="ChEBI" id="CHEBI:29105"/>
    </ligand>
</feature>
<dbReference type="Gene3D" id="3.40.50.1000">
    <property type="entry name" value="HAD superfamily/HAD-like"/>
    <property type="match status" value="1"/>
</dbReference>
<gene>
    <name evidence="14" type="ORF">HMPREF3206_00629</name>
</gene>
<evidence type="ECO:0000256" key="5">
    <source>
        <dbReference type="ARBA" id="ARBA00022833"/>
    </source>
</evidence>
<evidence type="ECO:0000256" key="12">
    <source>
        <dbReference type="PIRSR" id="PIRSR004682-3"/>
    </source>
</evidence>
<keyword evidence="3 13" id="KW-0479">Metal-binding</keyword>
<protein>
    <recommendedName>
        <fullName evidence="7 9">D,D-heptose 1,7-bisphosphate phosphatase</fullName>
        <ecNumber evidence="9">3.1.3.-</ecNumber>
    </recommendedName>
</protein>
<dbReference type="InterPro" id="IPR036412">
    <property type="entry name" value="HAD-like_sf"/>
</dbReference>
<evidence type="ECO:0000256" key="13">
    <source>
        <dbReference type="PIRSR" id="PIRSR004682-4"/>
    </source>
</evidence>
<evidence type="ECO:0000313" key="14">
    <source>
        <dbReference type="EMBL" id="KXA15643.1"/>
    </source>
</evidence>
<dbReference type="NCBIfam" id="TIGR01662">
    <property type="entry name" value="HAD-SF-IIIA"/>
    <property type="match status" value="1"/>
</dbReference>
<dbReference type="GO" id="GO:0005737">
    <property type="term" value="C:cytoplasm"/>
    <property type="evidence" value="ECO:0007669"/>
    <property type="project" value="UniProtKB-SubCell"/>
</dbReference>
<sequence length="187" mass="21867">MKKAIFLDRDGTLNIEKEYLYQEKDLEFEKGVIEALSIFRDLGYLLIVVTNQSGIARNYYTEEDLEIFHQAFQRRLSFFGLKIDKFYYCPHHPEKGIGKYKQDCFCRKPKPGMLEKGIAEFDVDRNLSYMVGDKYADIQAGRAARISPILVRTGYGKEEEQKLQLGEAKVFDTLLAFAHYIKQRERL</sequence>
<dbReference type="InterPro" id="IPR006543">
    <property type="entry name" value="Histidinol-phos"/>
</dbReference>
<dbReference type="STRING" id="134605.HMPREF3206_00629"/>
<keyword evidence="13" id="KW-0460">Magnesium</keyword>
<comment type="cofactor">
    <cofactor evidence="13">
        <name>Mg(2+)</name>
        <dbReference type="ChEBI" id="CHEBI:18420"/>
    </cofactor>
</comment>
<feature type="site" description="Stabilizes the phosphoryl group" evidence="12">
    <location>
        <position position="50"/>
    </location>
</feature>
<keyword evidence="15" id="KW-1185">Reference proteome</keyword>
<evidence type="ECO:0000256" key="8">
    <source>
        <dbReference type="ARBA" id="ARBA00061616"/>
    </source>
</evidence>
<comment type="cofactor">
    <cofactor evidence="13">
        <name>Zn(2+)</name>
        <dbReference type="ChEBI" id="CHEBI:29105"/>
    </cofactor>
</comment>
<feature type="site" description="Contributes to substrate recognition" evidence="12">
    <location>
        <position position="107"/>
    </location>
</feature>
<evidence type="ECO:0000256" key="1">
    <source>
        <dbReference type="ARBA" id="ARBA00004496"/>
    </source>
</evidence>
<feature type="binding site" evidence="13">
    <location>
        <position position="8"/>
    </location>
    <ligand>
        <name>Mg(2+)</name>
        <dbReference type="ChEBI" id="CHEBI:18420"/>
    </ligand>
</feature>
<dbReference type="PIRSF" id="PIRSF004682">
    <property type="entry name" value="GmhB"/>
    <property type="match status" value="1"/>
</dbReference>
<feature type="site" description="Stabilizes the phosphoryl group" evidence="12">
    <location>
        <position position="108"/>
    </location>
</feature>
<keyword evidence="5 13" id="KW-0862">Zinc</keyword>
<feature type="binding site" evidence="13">
    <location>
        <position position="89"/>
    </location>
    <ligand>
        <name>Zn(2+)</name>
        <dbReference type="ChEBI" id="CHEBI:29105"/>
    </ligand>
</feature>
<dbReference type="InterPro" id="IPR023214">
    <property type="entry name" value="HAD_sf"/>
</dbReference>
<evidence type="ECO:0000256" key="11">
    <source>
        <dbReference type="PIRSR" id="PIRSR004682-2"/>
    </source>
</evidence>
<dbReference type="FunFam" id="3.40.50.1000:FF:000037">
    <property type="entry name" value="D,D-heptose 1,7-bisphosphate phosphatase"/>
    <property type="match status" value="1"/>
</dbReference>
<comment type="similarity">
    <text evidence="8 9">Belongs to the gmhB family.</text>
</comment>
<feature type="binding site" evidence="13">
    <location>
        <position position="104"/>
    </location>
    <ligand>
        <name>Zn(2+)</name>
        <dbReference type="ChEBI" id="CHEBI:29105"/>
    </ligand>
</feature>
<feature type="active site" description="Proton donor" evidence="10">
    <location>
        <position position="10"/>
    </location>
</feature>
<dbReference type="NCBIfam" id="TIGR00213">
    <property type="entry name" value="GmhB_yaeD"/>
    <property type="match status" value="1"/>
</dbReference>
<dbReference type="AlphaFoldDB" id="A0A133NH93"/>
<dbReference type="RefSeq" id="WP_008802064.1">
    <property type="nucleotide sequence ID" value="NZ_KQ956520.1"/>
</dbReference>
<dbReference type="EC" id="3.1.3.-" evidence="9"/>
<evidence type="ECO:0000256" key="9">
    <source>
        <dbReference type="PIRNR" id="PIRNR004682"/>
    </source>
</evidence>
<evidence type="ECO:0000313" key="15">
    <source>
        <dbReference type="Proteomes" id="UP000070617"/>
    </source>
</evidence>
<feature type="binding site" evidence="11">
    <location>
        <position position="134"/>
    </location>
    <ligand>
        <name>substrate</name>
    </ligand>
</feature>
<proteinExistence type="inferred from homology"/>
<feature type="binding site" evidence="13">
    <location>
        <position position="133"/>
    </location>
    <ligand>
        <name>Mg(2+)</name>
        <dbReference type="ChEBI" id="CHEBI:18420"/>
    </ligand>
</feature>
<keyword evidence="4 9" id="KW-0378">Hydrolase</keyword>
<feature type="binding site" evidence="11">
    <location>
        <begin position="107"/>
        <end position="108"/>
    </location>
    <ligand>
        <name>substrate</name>
    </ligand>
</feature>
<feature type="binding site" evidence="11">
    <location>
        <begin position="16"/>
        <end position="19"/>
    </location>
    <ligand>
        <name>substrate</name>
    </ligand>
</feature>
<dbReference type="PATRIC" id="fig|134605.3.peg.631"/>